<dbReference type="AlphaFoldDB" id="J1I3N2"/>
<name>J1I3N2_9BACT</name>
<reference evidence="2" key="1">
    <citation type="journal article" date="2012" name="Stand. Genomic Sci.">
        <title>Permanent draft genome sequence of the gliding predator Saprospira grandis strain Sa g1 (= HR1).</title>
        <authorList>
            <person name="Mavromatis K."/>
            <person name="Chertkov O."/>
            <person name="Lapidus A."/>
            <person name="Nolan M."/>
            <person name="Lucas S."/>
            <person name="Tice H."/>
            <person name="Del Rio T.G."/>
            <person name="Cheng J.F."/>
            <person name="Han C."/>
            <person name="Tapia R."/>
            <person name="Bruce D."/>
            <person name="Goodwin L.A."/>
            <person name="Pitluck S."/>
            <person name="Huntemann M."/>
            <person name="Liolios K."/>
            <person name="Pagani I."/>
            <person name="Ivanova N."/>
            <person name="Mikhailova N."/>
            <person name="Pati A."/>
            <person name="Chen A."/>
            <person name="Palaniappan K."/>
            <person name="Land M."/>
            <person name="Brambilla E.M."/>
            <person name="Rohde M."/>
            <person name="Spring S."/>
            <person name="Goker M."/>
            <person name="Detter J.C."/>
            <person name="Bristow J."/>
            <person name="Eisen J.A."/>
            <person name="Markowitz V."/>
            <person name="Hugenholtz P."/>
            <person name="Kyrpides N.C."/>
            <person name="Klenk H.P."/>
            <person name="Woyke T."/>
        </authorList>
    </citation>
    <scope>NUCLEOTIDE SEQUENCE [LARGE SCALE GENOMIC DNA]</scope>
    <source>
        <strain evidence="2">DSM 2844</strain>
    </source>
</reference>
<dbReference type="EMBL" id="JH719942">
    <property type="protein sequence ID" value="EJF53330.1"/>
    <property type="molecule type" value="Genomic_DNA"/>
</dbReference>
<dbReference type="HOGENOM" id="CLU_183600_0_1_10"/>
<sequence length="76" mass="8817">MIVSKNIHPERDVYYLGAKVIDILGESSSKEFDYLELYQVLREDNNISINLFSLVVDWLFIIGVVKKGYKGLEKCF</sequence>
<dbReference type="RefSeq" id="WP_002658905.1">
    <property type="nucleotide sequence ID" value="NZ_JH719942.1"/>
</dbReference>
<dbReference type="OrthoDB" id="6636604at2"/>
<proteinExistence type="predicted"/>
<gene>
    <name evidence="1" type="ORF">SapgrDRAFT_1623</name>
</gene>
<organism evidence="1 2">
    <name type="scientific">Saprospira grandis DSM 2844</name>
    <dbReference type="NCBI Taxonomy" id="694433"/>
    <lineage>
        <taxon>Bacteria</taxon>
        <taxon>Pseudomonadati</taxon>
        <taxon>Bacteroidota</taxon>
        <taxon>Saprospiria</taxon>
        <taxon>Saprospirales</taxon>
        <taxon>Saprospiraceae</taxon>
        <taxon>Saprospira</taxon>
    </lineage>
</organism>
<accession>J1I3N2</accession>
<dbReference type="Proteomes" id="UP000005113">
    <property type="component" value="Unassembled WGS sequence"/>
</dbReference>
<dbReference type="Pfam" id="PF20293">
    <property type="entry name" value="MC6"/>
    <property type="match status" value="1"/>
</dbReference>
<evidence type="ECO:0000313" key="2">
    <source>
        <dbReference type="Proteomes" id="UP000005113"/>
    </source>
</evidence>
<evidence type="ECO:0000313" key="1">
    <source>
        <dbReference type="EMBL" id="EJF53330.1"/>
    </source>
</evidence>
<protein>
    <submittedName>
        <fullName evidence="1">Uncharacterized protein</fullName>
    </submittedName>
</protein>
<dbReference type="InterPro" id="IPR046897">
    <property type="entry name" value="ABC-3C_MC6"/>
</dbReference>